<proteinExistence type="predicted"/>
<dbReference type="AlphaFoldDB" id="A0AAC9QWR1"/>
<dbReference type="GeneID" id="68363066"/>
<name>A0AAC9QWR1_EUBLI</name>
<protein>
    <submittedName>
        <fullName evidence="5">Cell filamentation protein Fic</fullName>
    </submittedName>
</protein>
<dbReference type="RefSeq" id="WP_013380207.1">
    <property type="nucleotide sequence ID" value="NZ_CP019962.1"/>
</dbReference>
<dbReference type="SUPFAM" id="SSF140931">
    <property type="entry name" value="Fic-like"/>
    <property type="match status" value="1"/>
</dbReference>
<dbReference type="PANTHER" id="PTHR13504">
    <property type="entry name" value="FIDO DOMAIN-CONTAINING PROTEIN DDB_G0283145"/>
    <property type="match status" value="1"/>
</dbReference>
<dbReference type="KEGG" id="elim:B2M23_16430"/>
<organism evidence="5 6">
    <name type="scientific">Eubacterium limosum</name>
    <dbReference type="NCBI Taxonomy" id="1736"/>
    <lineage>
        <taxon>Bacteria</taxon>
        <taxon>Bacillati</taxon>
        <taxon>Bacillota</taxon>
        <taxon>Clostridia</taxon>
        <taxon>Eubacteriales</taxon>
        <taxon>Eubacteriaceae</taxon>
        <taxon>Eubacterium</taxon>
    </lineage>
</organism>
<dbReference type="PANTHER" id="PTHR13504:SF38">
    <property type="entry name" value="FIDO DOMAIN-CONTAINING PROTEIN"/>
    <property type="match status" value="1"/>
</dbReference>
<evidence type="ECO:0000259" key="4">
    <source>
        <dbReference type="PROSITE" id="PS51459"/>
    </source>
</evidence>
<dbReference type="InterPro" id="IPR040198">
    <property type="entry name" value="Fido_containing"/>
</dbReference>
<dbReference type="InterPro" id="IPR036597">
    <property type="entry name" value="Fido-like_dom_sf"/>
</dbReference>
<keyword evidence="2" id="KW-0067">ATP-binding</keyword>
<accession>A0AAC9QWR1</accession>
<dbReference type="InterPro" id="IPR003812">
    <property type="entry name" value="Fido"/>
</dbReference>
<dbReference type="EMBL" id="CP019962">
    <property type="protein sequence ID" value="ARD67020.1"/>
    <property type="molecule type" value="Genomic_DNA"/>
</dbReference>
<dbReference type="GO" id="GO:0005524">
    <property type="term" value="F:ATP binding"/>
    <property type="evidence" value="ECO:0007669"/>
    <property type="project" value="UniProtKB-KW"/>
</dbReference>
<dbReference type="Gene3D" id="1.10.3290.10">
    <property type="entry name" value="Fido-like domain"/>
    <property type="match status" value="1"/>
</dbReference>
<evidence type="ECO:0000256" key="2">
    <source>
        <dbReference type="PIRSR" id="PIRSR640198-2"/>
    </source>
</evidence>
<feature type="binding site" evidence="2">
    <location>
        <begin position="209"/>
        <end position="210"/>
    </location>
    <ligand>
        <name>ATP</name>
        <dbReference type="ChEBI" id="CHEBI:30616"/>
    </ligand>
</feature>
<evidence type="ECO:0000256" key="3">
    <source>
        <dbReference type="PIRSR" id="PIRSR640198-3"/>
    </source>
</evidence>
<feature type="domain" description="Fido" evidence="4">
    <location>
        <begin position="95"/>
        <end position="232"/>
    </location>
</feature>
<evidence type="ECO:0000313" key="5">
    <source>
        <dbReference type="EMBL" id="ARD67020.1"/>
    </source>
</evidence>
<dbReference type="PROSITE" id="PS51459">
    <property type="entry name" value="FIDO"/>
    <property type="match status" value="1"/>
</dbReference>
<sequence length="268" mass="31379">MKKLLRTVDVLKNELSSLKPLNETEIKRLRDEFAIEITYNSNAIEGNSLTLRETALILQEGITISQKPLREHLDIIGFKDAFDFIMDCAERERELTEGLIKEIHALVLMNDARNRGVFRRVPVHIISSTHKPSQPYLIEPYMEKLILNYSEWLKKLPTIEAIARFHLEFESIHPFIDGNGRTGRLILNLELVKHGYLPVDIKVTDAARYYMCFDDYRVNDLNPEMMTELIAEYEMSQLEKHIAIVKAAQEYENEYEGEYPKYDIEEER</sequence>
<feature type="binding site" evidence="2">
    <location>
        <begin position="177"/>
        <end position="184"/>
    </location>
    <ligand>
        <name>ATP</name>
        <dbReference type="ChEBI" id="CHEBI:30616"/>
    </ligand>
</feature>
<feature type="site" description="Important for autoinhibition of adenylyltransferase activity" evidence="3">
    <location>
        <position position="45"/>
    </location>
</feature>
<keyword evidence="2" id="KW-0547">Nucleotide-binding</keyword>
<gene>
    <name evidence="5" type="ORF">B2M23_16430</name>
</gene>
<feature type="active site" evidence="1">
    <location>
        <position position="173"/>
    </location>
</feature>
<dbReference type="Pfam" id="PF02661">
    <property type="entry name" value="Fic"/>
    <property type="match status" value="1"/>
</dbReference>
<evidence type="ECO:0000313" key="6">
    <source>
        <dbReference type="Proteomes" id="UP000192391"/>
    </source>
</evidence>
<evidence type="ECO:0000256" key="1">
    <source>
        <dbReference type="PIRSR" id="PIRSR640198-1"/>
    </source>
</evidence>
<reference evidence="6" key="1">
    <citation type="journal article" date="2017" name="Sci. Rep.">
        <title>Determination of the Genome and Primary Transcriptome of Syngas Fermenting Eubacterium limosum ATCC 8486.</title>
        <authorList>
            <person name="Song Y."/>
            <person name="Shin J."/>
            <person name="Jeong Y."/>
            <person name="Jin S."/>
            <person name="Lee J.K."/>
            <person name="Kim D.R."/>
            <person name="Kim S.C."/>
            <person name="Cho S."/>
            <person name="Cho B.K."/>
        </authorList>
    </citation>
    <scope>NUCLEOTIDE SEQUENCE [LARGE SCALE GENOMIC DNA]</scope>
    <source>
        <strain evidence="6">ATCC 8486</strain>
    </source>
</reference>
<dbReference type="Proteomes" id="UP000192391">
    <property type="component" value="Chromosome"/>
</dbReference>